<evidence type="ECO:0000313" key="2">
    <source>
        <dbReference type="Proteomes" id="UP000532746"/>
    </source>
</evidence>
<name>A0A7W9T2Z1_9BACT</name>
<keyword evidence="2" id="KW-1185">Reference proteome</keyword>
<sequence length="85" mass="9605">MEYSEKNWINGHGVSICEGINEIEHTSLGGELIIHGGLSIQNIYTTVTTLSSDSIQIIDKRKIYEKSIDSRYRVLDNVQVGFDFN</sequence>
<dbReference type="AlphaFoldDB" id="A0A7W9T2Z1"/>
<proteinExistence type="predicted"/>
<organism evidence="1 2">
    <name type="scientific">Hymenobacter luteus</name>
    <dbReference type="NCBI Taxonomy" id="1411122"/>
    <lineage>
        <taxon>Bacteria</taxon>
        <taxon>Pseudomonadati</taxon>
        <taxon>Bacteroidota</taxon>
        <taxon>Cytophagia</taxon>
        <taxon>Cytophagales</taxon>
        <taxon>Hymenobacteraceae</taxon>
        <taxon>Hymenobacter</taxon>
    </lineage>
</organism>
<protein>
    <submittedName>
        <fullName evidence="1">Uncharacterized protein</fullName>
    </submittedName>
</protein>
<comment type="caution">
    <text evidence="1">The sequence shown here is derived from an EMBL/GenBank/DDBJ whole genome shotgun (WGS) entry which is preliminary data.</text>
</comment>
<dbReference type="Proteomes" id="UP000532746">
    <property type="component" value="Unassembled WGS sequence"/>
</dbReference>
<dbReference type="RefSeq" id="WP_183404665.1">
    <property type="nucleotide sequence ID" value="NZ_JACHGG010000005.1"/>
</dbReference>
<accession>A0A7W9T2Z1</accession>
<reference evidence="1 2" key="1">
    <citation type="submission" date="2020-08" db="EMBL/GenBank/DDBJ databases">
        <title>Genomic Encyclopedia of Type Strains, Phase IV (KMG-IV): sequencing the most valuable type-strain genomes for metagenomic binning, comparative biology and taxonomic classification.</title>
        <authorList>
            <person name="Goeker M."/>
        </authorList>
    </citation>
    <scope>NUCLEOTIDE SEQUENCE [LARGE SCALE GENOMIC DNA]</scope>
    <source>
        <strain evidence="1 2">DSM 26718</strain>
    </source>
</reference>
<gene>
    <name evidence="1" type="ORF">HNQ93_003471</name>
</gene>
<dbReference type="EMBL" id="JACHGG010000005">
    <property type="protein sequence ID" value="MBB6060597.1"/>
    <property type="molecule type" value="Genomic_DNA"/>
</dbReference>
<evidence type="ECO:0000313" key="1">
    <source>
        <dbReference type="EMBL" id="MBB6060597.1"/>
    </source>
</evidence>